<evidence type="ECO:0000313" key="1">
    <source>
        <dbReference type="EMBL" id="AZS07298.1"/>
    </source>
</evidence>
<dbReference type="KEGG" id="vg:77930121"/>
<reference evidence="1 2" key="1">
    <citation type="submission" date="2018-12" db="EMBL/GenBank/DDBJ databases">
        <authorList>
            <person name="Divens A.M."/>
            <person name="Stoner T.H."/>
            <person name="Garlena R.A."/>
            <person name="Russell D.A."/>
            <person name="Pope W.H."/>
            <person name="Jacobs-Sera D."/>
            <person name="Hatfull G.F."/>
        </authorList>
    </citation>
    <scope>NUCLEOTIDE SEQUENCE [LARGE SCALE GENOMIC DNA]</scope>
</reference>
<protein>
    <recommendedName>
        <fullName evidence="3">Minor tail protein</fullName>
    </recommendedName>
</protein>
<dbReference type="EMBL" id="MK279848">
    <property type="protein sequence ID" value="AZS07298.1"/>
    <property type="molecule type" value="Genomic_DNA"/>
</dbReference>
<dbReference type="Proteomes" id="UP000288422">
    <property type="component" value="Segment"/>
</dbReference>
<name>A0A3S9UAH2_9CAUD</name>
<gene>
    <name evidence="1" type="primary">28</name>
    <name evidence="1" type="ORF">PBI_DORITO_28</name>
</gene>
<accession>A0A3S9UAH2</accession>
<evidence type="ECO:0000313" key="2">
    <source>
        <dbReference type="Proteomes" id="UP000288422"/>
    </source>
</evidence>
<evidence type="ECO:0008006" key="3">
    <source>
        <dbReference type="Google" id="ProtNLM"/>
    </source>
</evidence>
<keyword evidence="2" id="KW-1185">Reference proteome</keyword>
<dbReference type="RefSeq" id="YP_010654275.1">
    <property type="nucleotide sequence ID" value="NC_070809.1"/>
</dbReference>
<proteinExistence type="predicted"/>
<dbReference type="GeneID" id="77930121"/>
<sequence length="392" mass="40948">MARFPTLGPGDKVREKHLPTRLGTTTLDGTYAKKWQPATAYTAGQRVISPTGDVLVRTADGTSRASFDATEQATWTMAYIPIAGAVRADGGAEFPVVKTTGDTRQGVYQAKSSSDFGYIWHLETEPGFSGGETGLLGIGNSHGTGGVTAVMVSNKYQGRGITVHQKNTVVGNAAAYGFFGIQQSTAAPLMRLEANGAGVAEALQLVALGGPTAGQKLMSVTAGSATSYIDASTGVLTWQRDVRIERGGSRTARLVLTAGSDVTEDNKSRLFAGDEAITFMRRSGTANTKYMGRVTPRFGGGLSFQTSGNLTTSTPDADNALDAITWTTQIDIGHNMLGFFGATAVTKPTALTAADASTVDATYGTEEAAVITNLRTRVGELETKLKALGLIA</sequence>
<organism evidence="1 2">
    <name type="scientific">Gordonia phage Dorito</name>
    <dbReference type="NCBI Taxonomy" id="2499023"/>
    <lineage>
        <taxon>Viruses</taxon>
        <taxon>Duplodnaviria</taxon>
        <taxon>Heunggongvirae</taxon>
        <taxon>Uroviricota</taxon>
        <taxon>Caudoviricetes</taxon>
        <taxon>Beenievirus</taxon>
        <taxon>Beenievirus dorito</taxon>
    </lineage>
</organism>